<evidence type="ECO:0000256" key="1">
    <source>
        <dbReference type="SAM" id="MobiDB-lite"/>
    </source>
</evidence>
<evidence type="ECO:0000313" key="2">
    <source>
        <dbReference type="EMBL" id="KAK1729633.1"/>
    </source>
</evidence>
<reference evidence="2" key="1">
    <citation type="submission" date="2021-12" db="EMBL/GenBank/DDBJ databases">
        <title>Comparative genomics, transcriptomics and evolutionary studies reveal genomic signatures of adaptation to plant cell wall in hemibiotrophic fungi.</title>
        <authorList>
            <consortium name="DOE Joint Genome Institute"/>
            <person name="Baroncelli R."/>
            <person name="Diaz J.F."/>
            <person name="Benocci T."/>
            <person name="Peng M."/>
            <person name="Battaglia E."/>
            <person name="Haridas S."/>
            <person name="Andreopoulos W."/>
            <person name="Labutti K."/>
            <person name="Pangilinan J."/>
            <person name="Floch G.L."/>
            <person name="Makela M.R."/>
            <person name="Henrissat B."/>
            <person name="Grigoriev I.V."/>
            <person name="Crouch J.A."/>
            <person name="De Vries R.P."/>
            <person name="Sukno S.A."/>
            <person name="Thon M.R."/>
        </authorList>
    </citation>
    <scope>NUCLEOTIDE SEQUENCE</scope>
    <source>
        <strain evidence="2">CBS 112980</strain>
    </source>
</reference>
<feature type="region of interest" description="Disordered" evidence="1">
    <location>
        <begin position="19"/>
        <end position="39"/>
    </location>
</feature>
<proteinExistence type="predicted"/>
<sequence length="143" mass="16485">MTSERQDLQYANAEIGSVRRDLDKMTRQADEDRRKFENDSATLNDELRAAYELADQRKMMLIRHDFGLEWYKERSADADSRADGLESEFKSARTIIEQFRKELAARTIKRDEAMEKSDEIGKQLNERSAQLAACTTTSLSVKG</sequence>
<organism evidence="2 3">
    <name type="scientific">Glomerella acutata</name>
    <name type="common">Colletotrichum acutatum</name>
    <dbReference type="NCBI Taxonomy" id="27357"/>
    <lineage>
        <taxon>Eukaryota</taxon>
        <taxon>Fungi</taxon>
        <taxon>Dikarya</taxon>
        <taxon>Ascomycota</taxon>
        <taxon>Pezizomycotina</taxon>
        <taxon>Sordariomycetes</taxon>
        <taxon>Hypocreomycetidae</taxon>
        <taxon>Glomerellales</taxon>
        <taxon>Glomerellaceae</taxon>
        <taxon>Colletotrichum</taxon>
        <taxon>Colletotrichum acutatum species complex</taxon>
    </lineage>
</organism>
<dbReference type="EMBL" id="JAHMHS010000010">
    <property type="protein sequence ID" value="KAK1729633.1"/>
    <property type="molecule type" value="Genomic_DNA"/>
</dbReference>
<dbReference type="AlphaFoldDB" id="A0AAD8XLQ6"/>
<keyword evidence="3" id="KW-1185">Reference proteome</keyword>
<dbReference type="GeneID" id="85391175"/>
<dbReference type="RefSeq" id="XP_060369688.1">
    <property type="nucleotide sequence ID" value="XM_060507276.1"/>
</dbReference>
<feature type="compositionally biased region" description="Basic and acidic residues" evidence="1">
    <location>
        <begin position="19"/>
        <end position="38"/>
    </location>
</feature>
<comment type="caution">
    <text evidence="2">The sequence shown here is derived from an EMBL/GenBank/DDBJ whole genome shotgun (WGS) entry which is preliminary data.</text>
</comment>
<name>A0AAD8XLQ6_GLOAC</name>
<gene>
    <name evidence="2" type="ORF">BDZ83DRAFT_604479</name>
</gene>
<evidence type="ECO:0000313" key="3">
    <source>
        <dbReference type="Proteomes" id="UP001244207"/>
    </source>
</evidence>
<accession>A0AAD8XLQ6</accession>
<dbReference type="Proteomes" id="UP001244207">
    <property type="component" value="Unassembled WGS sequence"/>
</dbReference>
<protein>
    <submittedName>
        <fullName evidence="2">Uncharacterized protein</fullName>
    </submittedName>
</protein>